<dbReference type="eggNOG" id="COG1587">
    <property type="taxonomic scope" value="Bacteria"/>
</dbReference>
<dbReference type="InterPro" id="IPR039793">
    <property type="entry name" value="UROS/Hem4"/>
</dbReference>
<dbReference type="PANTHER" id="PTHR40082">
    <property type="entry name" value="BLR5956 PROTEIN"/>
    <property type="match status" value="1"/>
</dbReference>
<dbReference type="STRING" id="608538.HTH_1109"/>
<evidence type="ECO:0000313" key="2">
    <source>
        <dbReference type="EMBL" id="BAI69567.1"/>
    </source>
</evidence>
<dbReference type="Pfam" id="PF02602">
    <property type="entry name" value="HEM4"/>
    <property type="match status" value="1"/>
</dbReference>
<dbReference type="EMBL" id="AP011112">
    <property type="protein sequence ID" value="BAI69567.1"/>
    <property type="molecule type" value="Genomic_DNA"/>
</dbReference>
<dbReference type="Proteomes" id="UP000002574">
    <property type="component" value="Chromosome"/>
</dbReference>
<name>D3DIB5_HYDTT</name>
<dbReference type="OrthoDB" id="14741at2"/>
<dbReference type="InterPro" id="IPR036108">
    <property type="entry name" value="4pyrrol_syn_uPrphyn_synt_sf"/>
</dbReference>
<dbReference type="KEGG" id="hth:HTH_1109"/>
<proteinExistence type="predicted"/>
<evidence type="ECO:0000313" key="3">
    <source>
        <dbReference type="Proteomes" id="UP000002574"/>
    </source>
</evidence>
<dbReference type="GO" id="GO:0004852">
    <property type="term" value="F:uroporphyrinogen-III synthase activity"/>
    <property type="evidence" value="ECO:0007669"/>
    <property type="project" value="InterPro"/>
</dbReference>
<protein>
    <submittedName>
        <fullName evidence="2">Uroporphyrinogen-III synthase</fullName>
    </submittedName>
</protein>
<dbReference type="AlphaFoldDB" id="D3DIB5"/>
<dbReference type="CDD" id="cd06578">
    <property type="entry name" value="HemD"/>
    <property type="match status" value="1"/>
</dbReference>
<dbReference type="SUPFAM" id="SSF69618">
    <property type="entry name" value="HemD-like"/>
    <property type="match status" value="1"/>
</dbReference>
<dbReference type="PATRIC" id="fig|608538.5.peg.1125"/>
<reference evidence="2 3" key="1">
    <citation type="journal article" date="2010" name="J. Bacteriol.">
        <title>Complete genome sequence of the thermophilic, obligately chemolithoautotrophic hydrogen-oxidizing bacterium Hydrogenobacter thermophilus TK-6.</title>
        <authorList>
            <person name="Arai H."/>
            <person name="Kanbe H."/>
            <person name="Ishii M."/>
            <person name="Igarashi Y."/>
        </authorList>
    </citation>
    <scope>NUCLEOTIDE SEQUENCE [LARGE SCALE GENOMIC DNA]</scope>
    <source>
        <strain evidence="3">DSM 6534 / IAM 12695 / TK-6 [Tokyo]</strain>
    </source>
</reference>
<keyword evidence="3" id="KW-1185">Reference proteome</keyword>
<organism evidence="2 3">
    <name type="scientific">Hydrogenobacter thermophilus (strain DSM 6534 / IAM 12695 / TK-6)</name>
    <dbReference type="NCBI Taxonomy" id="608538"/>
    <lineage>
        <taxon>Bacteria</taxon>
        <taxon>Pseudomonadati</taxon>
        <taxon>Aquificota</taxon>
        <taxon>Aquificia</taxon>
        <taxon>Aquificales</taxon>
        <taxon>Aquificaceae</taxon>
        <taxon>Hydrogenobacter</taxon>
    </lineage>
</organism>
<dbReference type="Gene3D" id="3.40.50.10090">
    <property type="match status" value="2"/>
</dbReference>
<dbReference type="PANTHER" id="PTHR40082:SF1">
    <property type="entry name" value="BLR5956 PROTEIN"/>
    <property type="match status" value="1"/>
</dbReference>
<sequence>MKLKGKRIALCITRRVEEAIESIVKLGGKPYVEDVVRIVALPDEVIKENIKNAVFEAPEIFYFTTGEGTDVLLKKSREIGLYEPLLKGKVFARGYKVRARLINYGFKNFQSVESTRAFMNMLKDIEILNTKILVQMYGEEMHELEEFLNNKGAKMLKLWLYRYETDTERLDAFIIKLLEGFYHAVLFTSAYQVDYIFKRAKEKNLGKNLSSSLNNKVFTVAVGRKTAGKLFENGVLRVYYPEKERLTYALKELEIAFKDG</sequence>
<accession>D3DIB5</accession>
<gene>
    <name evidence="2" type="primary">hemD2</name>
    <name evidence="2" type="ordered locus">HTH_1109</name>
</gene>
<dbReference type="KEGG" id="hte:Hydth_1101"/>
<dbReference type="InterPro" id="IPR003754">
    <property type="entry name" value="4pyrrol_synth_uPrphyn_synth"/>
</dbReference>
<dbReference type="RefSeq" id="WP_012963747.1">
    <property type="nucleotide sequence ID" value="NC_013799.1"/>
</dbReference>
<dbReference type="GO" id="GO:0006780">
    <property type="term" value="P:uroporphyrinogen III biosynthetic process"/>
    <property type="evidence" value="ECO:0007669"/>
    <property type="project" value="InterPro"/>
</dbReference>
<evidence type="ECO:0000259" key="1">
    <source>
        <dbReference type="Pfam" id="PF02602"/>
    </source>
</evidence>
<feature type="domain" description="Tetrapyrrole biosynthesis uroporphyrinogen III synthase" evidence="1">
    <location>
        <begin position="20"/>
        <end position="245"/>
    </location>
</feature>